<proteinExistence type="predicted"/>
<dbReference type="InterPro" id="IPR000792">
    <property type="entry name" value="Tscrpt_reg_LuxR_C"/>
</dbReference>
<dbReference type="Pfam" id="PF00196">
    <property type="entry name" value="GerE"/>
    <property type="match status" value="1"/>
</dbReference>
<comment type="caution">
    <text evidence="2">The sequence shown here is derived from an EMBL/GenBank/DDBJ whole genome shotgun (WGS) entry which is preliminary data.</text>
</comment>
<organism evidence="2 3">
    <name type="scientific">Rhodoblastus acidophilus</name>
    <name type="common">Rhodopseudomonas acidophila</name>
    <dbReference type="NCBI Taxonomy" id="1074"/>
    <lineage>
        <taxon>Bacteria</taxon>
        <taxon>Pseudomonadati</taxon>
        <taxon>Pseudomonadota</taxon>
        <taxon>Alphaproteobacteria</taxon>
        <taxon>Hyphomicrobiales</taxon>
        <taxon>Rhodoblastaceae</taxon>
        <taxon>Rhodoblastus</taxon>
    </lineage>
</organism>
<dbReference type="SUPFAM" id="SSF46894">
    <property type="entry name" value="C-terminal effector domain of the bipartite response regulators"/>
    <property type="match status" value="1"/>
</dbReference>
<dbReference type="EMBL" id="WNKS01000009">
    <property type="protein sequence ID" value="MTV31671.1"/>
    <property type="molecule type" value="Genomic_DNA"/>
</dbReference>
<evidence type="ECO:0000313" key="3">
    <source>
        <dbReference type="Proteomes" id="UP000439113"/>
    </source>
</evidence>
<feature type="domain" description="HTH luxR-type" evidence="1">
    <location>
        <begin position="305"/>
        <end position="362"/>
    </location>
</feature>
<protein>
    <recommendedName>
        <fullName evidence="1">HTH luxR-type domain-containing protein</fullName>
    </recommendedName>
</protein>
<dbReference type="RefSeq" id="WP_155446356.1">
    <property type="nucleotide sequence ID" value="NZ_JAOQNR010000008.1"/>
</dbReference>
<reference evidence="2 3" key="1">
    <citation type="submission" date="2019-11" db="EMBL/GenBank/DDBJ databases">
        <title>Whole-genome sequence of a Rhodoblastus acidophilus DSM 142.</title>
        <authorList>
            <person name="Kyndt J.A."/>
            <person name="Meyer T.E."/>
        </authorList>
    </citation>
    <scope>NUCLEOTIDE SEQUENCE [LARGE SCALE GENOMIC DNA]</scope>
    <source>
        <strain evidence="2 3">DSM 142</strain>
    </source>
</reference>
<dbReference type="InterPro" id="IPR036388">
    <property type="entry name" value="WH-like_DNA-bd_sf"/>
</dbReference>
<dbReference type="InterPro" id="IPR016032">
    <property type="entry name" value="Sig_transdc_resp-reg_C-effctor"/>
</dbReference>
<evidence type="ECO:0000259" key="1">
    <source>
        <dbReference type="SMART" id="SM00421"/>
    </source>
</evidence>
<dbReference type="Gene3D" id="1.10.10.10">
    <property type="entry name" value="Winged helix-like DNA-binding domain superfamily/Winged helix DNA-binding domain"/>
    <property type="match status" value="1"/>
</dbReference>
<dbReference type="GO" id="GO:0006355">
    <property type="term" value="P:regulation of DNA-templated transcription"/>
    <property type="evidence" value="ECO:0007669"/>
    <property type="project" value="InterPro"/>
</dbReference>
<dbReference type="AlphaFoldDB" id="A0A6N8DR69"/>
<accession>A0A6N8DR69</accession>
<dbReference type="Proteomes" id="UP000439113">
    <property type="component" value="Unassembled WGS sequence"/>
</dbReference>
<sequence length="377" mass="40997">MTDDLISQIYECAFKPERWPGLLSDVSARLSGAGASLSITVRAEGADQAVFGDFGHFWTASPDARPIVAAMGDPRFDSPSFFDRLSRGDEPRFYGDNEVLAPGDYESLPMFRDLLIPMGLKWGAGTIFRPPTGATIVFGMRRKTEHGPFQREETQWLDLLRPHVARATLIAARLQLERAEAAAQTLAALGLPALVCDRDGAVQAANALIDENESALVWRARNHFAFRDKLADVKWRQALTSIESDACGAVRSFPVRDAAHIATRVAHVVPIRRTARDLFSQCCAALVLTPVNAAIAPPQDLVRSLFDFTRSEASVAKGLAQGQTVDDMATKSGVSANTVRSHVRAVLEKTGCSRQADVVRLLVGLTLGRADSMNEDP</sequence>
<name>A0A6N8DR69_RHOAC</name>
<dbReference type="OrthoDB" id="7444822at2"/>
<dbReference type="SMART" id="SM00421">
    <property type="entry name" value="HTH_LUXR"/>
    <property type="match status" value="1"/>
</dbReference>
<gene>
    <name evidence="2" type="ORF">GJ654_11775</name>
</gene>
<dbReference type="GO" id="GO:0003677">
    <property type="term" value="F:DNA binding"/>
    <property type="evidence" value="ECO:0007669"/>
    <property type="project" value="InterPro"/>
</dbReference>
<evidence type="ECO:0000313" key="2">
    <source>
        <dbReference type="EMBL" id="MTV31671.1"/>
    </source>
</evidence>